<reference evidence="2" key="1">
    <citation type="submission" date="2018-05" db="EMBL/GenBank/DDBJ databases">
        <authorList>
            <person name="Lanie J.A."/>
            <person name="Ng W.-L."/>
            <person name="Kazmierczak K.M."/>
            <person name="Andrzejewski T.M."/>
            <person name="Davidsen T.M."/>
            <person name="Wayne K.J."/>
            <person name="Tettelin H."/>
            <person name="Glass J.I."/>
            <person name="Rusch D."/>
            <person name="Podicherti R."/>
            <person name="Tsui H.-C.T."/>
            <person name="Winkler M.E."/>
        </authorList>
    </citation>
    <scope>NUCLEOTIDE SEQUENCE</scope>
</reference>
<protein>
    <recommendedName>
        <fullName evidence="3">SxtJ</fullName>
    </recommendedName>
</protein>
<feature type="transmembrane region" description="Helical" evidence="1">
    <location>
        <begin position="77"/>
        <end position="102"/>
    </location>
</feature>
<evidence type="ECO:0000256" key="1">
    <source>
        <dbReference type="SAM" id="Phobius"/>
    </source>
</evidence>
<evidence type="ECO:0000313" key="2">
    <source>
        <dbReference type="EMBL" id="SVB57467.1"/>
    </source>
</evidence>
<feature type="transmembrane region" description="Helical" evidence="1">
    <location>
        <begin position="20"/>
        <end position="39"/>
    </location>
</feature>
<proteinExistence type="predicted"/>
<name>A0A382F5W8_9ZZZZ</name>
<dbReference type="AlphaFoldDB" id="A0A382F5W8"/>
<evidence type="ECO:0008006" key="3">
    <source>
        <dbReference type="Google" id="ProtNLM"/>
    </source>
</evidence>
<gene>
    <name evidence="2" type="ORF">METZ01_LOCUS210321</name>
</gene>
<sequence length="146" mass="16677">MVNPFKEVDWNPDLAARRLFAKSLVIGFPIIAVIFLLILRINTSAWETKVPVLIFGCGTGAGLLFWFIPQVSKPFYIIWYSLACAIGLVFGNLLLGVVYYLLITGLGLGMKLAKRDPLNRNFDRNKKTYWLDVKPPDNAKRYFNQY</sequence>
<keyword evidence="1" id="KW-1133">Transmembrane helix</keyword>
<dbReference type="EMBL" id="UINC01047780">
    <property type="protein sequence ID" value="SVB57467.1"/>
    <property type="molecule type" value="Genomic_DNA"/>
</dbReference>
<accession>A0A382F5W8</accession>
<keyword evidence="1" id="KW-0812">Transmembrane</keyword>
<feature type="transmembrane region" description="Helical" evidence="1">
    <location>
        <begin position="51"/>
        <end position="71"/>
    </location>
</feature>
<keyword evidence="1" id="KW-0472">Membrane</keyword>
<organism evidence="2">
    <name type="scientific">marine metagenome</name>
    <dbReference type="NCBI Taxonomy" id="408172"/>
    <lineage>
        <taxon>unclassified sequences</taxon>
        <taxon>metagenomes</taxon>
        <taxon>ecological metagenomes</taxon>
    </lineage>
</organism>